<evidence type="ECO:0000313" key="3">
    <source>
        <dbReference type="Proteomes" id="UP000024404"/>
    </source>
</evidence>
<protein>
    <submittedName>
        <fullName evidence="2">Uncharacterized protein</fullName>
    </submittedName>
</protein>
<evidence type="ECO:0000256" key="1">
    <source>
        <dbReference type="SAM" id="Phobius"/>
    </source>
</evidence>
<keyword evidence="3" id="KW-1185">Reference proteome</keyword>
<reference evidence="2" key="2">
    <citation type="submission" date="2022-06" db="UniProtKB">
        <authorList>
            <consortium name="EnsemblMetazoa"/>
        </authorList>
    </citation>
    <scope>IDENTIFICATION</scope>
</reference>
<name>A0A8R1XWW7_ONCVO</name>
<keyword evidence="1" id="KW-0812">Transmembrane</keyword>
<feature type="transmembrane region" description="Helical" evidence="1">
    <location>
        <begin position="47"/>
        <end position="70"/>
    </location>
</feature>
<evidence type="ECO:0000313" key="2">
    <source>
        <dbReference type="EnsemblMetazoa" id="OVOC1982.1"/>
    </source>
</evidence>
<dbReference type="EnsemblMetazoa" id="OVOC1982.1">
    <property type="protein sequence ID" value="OVOC1982.1"/>
    <property type="gene ID" value="WBGene00238791"/>
</dbReference>
<sequence>MRHKNHLKIRIYVIAFLLLSSDGDRLKYFPMLFCEIFETMRTNEGTWRFVMQTTGINIILIISTIISNFFL</sequence>
<accession>A0A8R1XWW7</accession>
<organism evidence="2 3">
    <name type="scientific">Onchocerca volvulus</name>
    <dbReference type="NCBI Taxonomy" id="6282"/>
    <lineage>
        <taxon>Eukaryota</taxon>
        <taxon>Metazoa</taxon>
        <taxon>Ecdysozoa</taxon>
        <taxon>Nematoda</taxon>
        <taxon>Chromadorea</taxon>
        <taxon>Rhabditida</taxon>
        <taxon>Spirurina</taxon>
        <taxon>Spiruromorpha</taxon>
        <taxon>Filarioidea</taxon>
        <taxon>Onchocercidae</taxon>
        <taxon>Onchocerca</taxon>
    </lineage>
</organism>
<keyword evidence="1" id="KW-1133">Transmembrane helix</keyword>
<keyword evidence="1" id="KW-0472">Membrane</keyword>
<reference evidence="3" key="1">
    <citation type="submission" date="2013-10" db="EMBL/GenBank/DDBJ databases">
        <title>Genome sequencing of Onchocerca volvulus.</title>
        <authorList>
            <person name="Cotton J."/>
            <person name="Tsai J."/>
            <person name="Stanley E."/>
            <person name="Tracey A."/>
            <person name="Holroyd N."/>
            <person name="Lustigman S."/>
            <person name="Berriman M."/>
        </authorList>
    </citation>
    <scope>NUCLEOTIDE SEQUENCE</scope>
</reference>
<dbReference type="Proteomes" id="UP000024404">
    <property type="component" value="Unassembled WGS sequence"/>
</dbReference>
<dbReference type="AlphaFoldDB" id="A0A8R1XWW7"/>
<dbReference type="EMBL" id="CMVM020000061">
    <property type="status" value="NOT_ANNOTATED_CDS"/>
    <property type="molecule type" value="Genomic_DNA"/>
</dbReference>
<proteinExistence type="predicted"/>